<dbReference type="GO" id="GO:1990904">
    <property type="term" value="C:ribonucleoprotein complex"/>
    <property type="evidence" value="ECO:0007669"/>
    <property type="project" value="UniProtKB-KW"/>
</dbReference>
<sequence length="94" mass="11031">MKYNPHQIIRRPAISEKGTILTERHNKYVFEVATDANKLQVKQAVEEIFKVTVTRVNTMRVAGKKKRVRYKVGYTPEWKKAIVTLKQGDRIELF</sequence>
<keyword evidence="2 6" id="KW-0699">rRNA-binding</keyword>
<evidence type="ECO:0000256" key="4">
    <source>
        <dbReference type="ARBA" id="ARBA00022980"/>
    </source>
</evidence>
<dbReference type="InterPro" id="IPR012678">
    <property type="entry name" value="Ribosomal_uL23/eL15/eS24_sf"/>
</dbReference>
<dbReference type="Pfam" id="PF00276">
    <property type="entry name" value="Ribosomal_L23"/>
    <property type="match status" value="1"/>
</dbReference>
<dbReference type="SUPFAM" id="SSF54189">
    <property type="entry name" value="Ribosomal proteins S24e, L23 and L15e"/>
    <property type="match status" value="1"/>
</dbReference>
<dbReference type="EMBL" id="QZKU01000079">
    <property type="protein sequence ID" value="RJP20147.1"/>
    <property type="molecule type" value="Genomic_DNA"/>
</dbReference>
<proteinExistence type="inferred from homology"/>
<reference evidence="8 9" key="1">
    <citation type="journal article" date="2017" name="ISME J.">
        <title>Energy and carbon metabolisms in a deep terrestrial subsurface fluid microbial community.</title>
        <authorList>
            <person name="Momper L."/>
            <person name="Jungbluth S.P."/>
            <person name="Lee M.D."/>
            <person name="Amend J.P."/>
        </authorList>
    </citation>
    <scope>NUCLEOTIDE SEQUENCE [LARGE SCALE GENOMIC DNA]</scope>
    <source>
        <strain evidence="8">SURF_5</strain>
    </source>
</reference>
<evidence type="ECO:0000256" key="7">
    <source>
        <dbReference type="RuleBase" id="RU003934"/>
    </source>
</evidence>
<evidence type="ECO:0000256" key="5">
    <source>
        <dbReference type="ARBA" id="ARBA00023274"/>
    </source>
</evidence>
<dbReference type="HAMAP" id="MF_01369_B">
    <property type="entry name" value="Ribosomal_uL23_B"/>
    <property type="match status" value="1"/>
</dbReference>
<comment type="function">
    <text evidence="6">One of the early assembly proteins it binds 23S rRNA. One of the proteins that surrounds the polypeptide exit tunnel on the outside of the ribosome. Forms the main docking site for trigger factor binding to the ribosome.</text>
</comment>
<dbReference type="Proteomes" id="UP000265882">
    <property type="component" value="Unassembled WGS sequence"/>
</dbReference>
<keyword evidence="3 6" id="KW-0694">RNA-binding</keyword>
<dbReference type="GO" id="GO:0005840">
    <property type="term" value="C:ribosome"/>
    <property type="evidence" value="ECO:0007669"/>
    <property type="project" value="UniProtKB-KW"/>
</dbReference>
<evidence type="ECO:0000256" key="3">
    <source>
        <dbReference type="ARBA" id="ARBA00022884"/>
    </source>
</evidence>
<dbReference type="PANTHER" id="PTHR11620">
    <property type="entry name" value="60S RIBOSOMAL PROTEIN L23A"/>
    <property type="match status" value="1"/>
</dbReference>
<evidence type="ECO:0000256" key="2">
    <source>
        <dbReference type="ARBA" id="ARBA00022730"/>
    </source>
</evidence>
<dbReference type="NCBIfam" id="NF004363">
    <property type="entry name" value="PRK05738.2-4"/>
    <property type="match status" value="1"/>
</dbReference>
<dbReference type="PROSITE" id="PS00050">
    <property type="entry name" value="RIBOSOMAL_L23"/>
    <property type="match status" value="1"/>
</dbReference>
<dbReference type="NCBIfam" id="NF004359">
    <property type="entry name" value="PRK05738.1-3"/>
    <property type="match status" value="1"/>
</dbReference>
<dbReference type="FunFam" id="3.30.70.330:FF:000001">
    <property type="entry name" value="50S ribosomal protein L23"/>
    <property type="match status" value="1"/>
</dbReference>
<dbReference type="InterPro" id="IPR001014">
    <property type="entry name" value="Ribosomal_uL23_CS"/>
</dbReference>
<protein>
    <recommendedName>
        <fullName evidence="6">Large ribosomal subunit protein uL23</fullName>
    </recommendedName>
</protein>
<dbReference type="GO" id="GO:0003735">
    <property type="term" value="F:structural constituent of ribosome"/>
    <property type="evidence" value="ECO:0007669"/>
    <property type="project" value="InterPro"/>
</dbReference>
<dbReference type="InterPro" id="IPR012677">
    <property type="entry name" value="Nucleotide-bd_a/b_plait_sf"/>
</dbReference>
<comment type="subunit">
    <text evidence="6">Part of the 50S ribosomal subunit. Contacts protein L29, and trigger factor when it is bound to the ribosome.</text>
</comment>
<dbReference type="GO" id="GO:0019843">
    <property type="term" value="F:rRNA binding"/>
    <property type="evidence" value="ECO:0007669"/>
    <property type="project" value="UniProtKB-UniRule"/>
</dbReference>
<evidence type="ECO:0000256" key="1">
    <source>
        <dbReference type="ARBA" id="ARBA00006700"/>
    </source>
</evidence>
<dbReference type="Gene3D" id="3.30.70.330">
    <property type="match status" value="1"/>
</dbReference>
<comment type="caution">
    <text evidence="8">The sequence shown here is derived from an EMBL/GenBank/DDBJ whole genome shotgun (WGS) entry which is preliminary data.</text>
</comment>
<dbReference type="GO" id="GO:0006412">
    <property type="term" value="P:translation"/>
    <property type="evidence" value="ECO:0007669"/>
    <property type="project" value="UniProtKB-UniRule"/>
</dbReference>
<evidence type="ECO:0000256" key="6">
    <source>
        <dbReference type="HAMAP-Rule" id="MF_01369"/>
    </source>
</evidence>
<keyword evidence="4 6" id="KW-0689">Ribosomal protein</keyword>
<dbReference type="InterPro" id="IPR013025">
    <property type="entry name" value="Ribosomal_uL23-like"/>
</dbReference>
<accession>A0A3A4NHQ9</accession>
<dbReference type="AlphaFoldDB" id="A0A3A4NHQ9"/>
<name>A0A3A4NHQ9_ABYX5</name>
<dbReference type="NCBIfam" id="NF004366">
    <property type="entry name" value="PRK05738.3-2"/>
    <property type="match status" value="1"/>
</dbReference>
<keyword evidence="5 6" id="KW-0687">Ribonucleoprotein</keyword>
<evidence type="ECO:0000313" key="9">
    <source>
        <dbReference type="Proteomes" id="UP000265882"/>
    </source>
</evidence>
<comment type="similarity">
    <text evidence="1 6 7">Belongs to the universal ribosomal protein uL23 family.</text>
</comment>
<organism evidence="8 9">
    <name type="scientific">Abyssobacteria bacterium (strain SURF_5)</name>
    <dbReference type="NCBI Taxonomy" id="2093360"/>
    <lineage>
        <taxon>Bacteria</taxon>
        <taxon>Pseudomonadati</taxon>
        <taxon>Candidatus Hydrogenedentota</taxon>
        <taxon>Candidatus Abyssobacteria</taxon>
    </lineage>
</organism>
<evidence type="ECO:0000313" key="8">
    <source>
        <dbReference type="EMBL" id="RJP20147.1"/>
    </source>
</evidence>
<gene>
    <name evidence="6" type="primary">rplW</name>
    <name evidence="8" type="ORF">C4520_11820</name>
</gene>